<keyword evidence="6" id="KW-0489">Methyltransferase</keyword>
<evidence type="ECO:0000313" key="10">
    <source>
        <dbReference type="Proteomes" id="UP001152795"/>
    </source>
</evidence>
<sequence length="299" mass="34954">MEEDGISKSNTPKERWQLLRMFIKNRNLNVQHKRSHAFGLFTSCKITDLREEGFENFDDRCEAKDDYEWLEYTCEHFTSCRLAVRQRVRAVNWNDATGFDNTGNICVWPSEEILSYLCIKKSKDFSEKTVCELGAGMTGLAGMMVAIASDVQEVLITDGNMDGVTNLQEINKANKRRFGKSEVHIRQLRWDIKEDYKDFENYFDYVICADCLLYEQVHENLLDVMSALLKADGMVLIVSPRRGFSVEHFIENAQKWFACEYIENYDEFISSEYCKEKQRLPSSEAIRNFPALLKMRKKR</sequence>
<dbReference type="InterPro" id="IPR025800">
    <property type="entry name" value="CaM-Lys-N-MeTrfase"/>
</dbReference>
<keyword evidence="10" id="KW-1185">Reference proteome</keyword>
<dbReference type="InterPro" id="IPR019410">
    <property type="entry name" value="Methyltransf_16"/>
</dbReference>
<dbReference type="GO" id="GO:0005737">
    <property type="term" value="C:cytoplasm"/>
    <property type="evidence" value="ECO:0007669"/>
    <property type="project" value="UniProtKB-SubCell"/>
</dbReference>
<evidence type="ECO:0000256" key="8">
    <source>
        <dbReference type="ARBA" id="ARBA00023242"/>
    </source>
</evidence>
<dbReference type="Proteomes" id="UP001152795">
    <property type="component" value="Unassembled WGS sequence"/>
</dbReference>
<evidence type="ECO:0000256" key="4">
    <source>
        <dbReference type="ARBA" id="ARBA00020594"/>
    </source>
</evidence>
<reference evidence="9" key="1">
    <citation type="submission" date="2020-04" db="EMBL/GenBank/DDBJ databases">
        <authorList>
            <person name="Alioto T."/>
            <person name="Alioto T."/>
            <person name="Gomez Garrido J."/>
        </authorList>
    </citation>
    <scope>NUCLEOTIDE SEQUENCE</scope>
    <source>
        <strain evidence="9">A484AB</strain>
    </source>
</reference>
<keyword evidence="8" id="KW-0539">Nucleus</keyword>
<gene>
    <name evidence="9" type="ORF">PACLA_8A073442</name>
</gene>
<dbReference type="Gene3D" id="3.40.50.150">
    <property type="entry name" value="Vaccinia Virus protein VP39"/>
    <property type="match status" value="1"/>
</dbReference>
<comment type="caution">
    <text evidence="9">The sequence shown here is derived from an EMBL/GenBank/DDBJ whole genome shotgun (WGS) entry which is preliminary data.</text>
</comment>
<evidence type="ECO:0000256" key="3">
    <source>
        <dbReference type="ARBA" id="ARBA00011914"/>
    </source>
</evidence>
<dbReference type="OrthoDB" id="413520at2759"/>
<dbReference type="GO" id="GO:0018025">
    <property type="term" value="F:calmodulin-lysine N-methyltransferase activity"/>
    <property type="evidence" value="ECO:0007669"/>
    <property type="project" value="UniProtKB-EC"/>
</dbReference>
<evidence type="ECO:0000256" key="6">
    <source>
        <dbReference type="ARBA" id="ARBA00022603"/>
    </source>
</evidence>
<dbReference type="InterPro" id="IPR029063">
    <property type="entry name" value="SAM-dependent_MTases_sf"/>
</dbReference>
<evidence type="ECO:0000256" key="1">
    <source>
        <dbReference type="ARBA" id="ARBA00004123"/>
    </source>
</evidence>
<dbReference type="SUPFAM" id="SSF53335">
    <property type="entry name" value="S-adenosyl-L-methionine-dependent methyltransferases"/>
    <property type="match status" value="1"/>
</dbReference>
<accession>A0A7D9I026</accession>
<proteinExistence type="predicted"/>
<comment type="subcellular location">
    <subcellularLocation>
        <location evidence="2">Cytoplasm</location>
    </subcellularLocation>
    <subcellularLocation>
        <location evidence="1">Nucleus</location>
    </subcellularLocation>
</comment>
<dbReference type="EC" id="2.1.1.60" evidence="3"/>
<protein>
    <recommendedName>
        <fullName evidence="4">Calmodulin-lysine N-methyltransferase</fullName>
        <ecNumber evidence="3">2.1.1.60</ecNumber>
    </recommendedName>
</protein>
<dbReference type="AlphaFoldDB" id="A0A7D9I026"/>
<evidence type="ECO:0000256" key="2">
    <source>
        <dbReference type="ARBA" id="ARBA00004496"/>
    </source>
</evidence>
<evidence type="ECO:0000256" key="7">
    <source>
        <dbReference type="ARBA" id="ARBA00022679"/>
    </source>
</evidence>
<name>A0A7D9I026_PARCT</name>
<dbReference type="Pfam" id="PF10294">
    <property type="entry name" value="Methyltransf_16"/>
    <property type="match status" value="1"/>
</dbReference>
<organism evidence="9 10">
    <name type="scientific">Paramuricea clavata</name>
    <name type="common">Red gorgonian</name>
    <name type="synonym">Violescent sea-whip</name>
    <dbReference type="NCBI Taxonomy" id="317549"/>
    <lineage>
        <taxon>Eukaryota</taxon>
        <taxon>Metazoa</taxon>
        <taxon>Cnidaria</taxon>
        <taxon>Anthozoa</taxon>
        <taxon>Octocorallia</taxon>
        <taxon>Malacalcyonacea</taxon>
        <taxon>Plexauridae</taxon>
        <taxon>Paramuricea</taxon>
    </lineage>
</organism>
<dbReference type="GO" id="GO:0005634">
    <property type="term" value="C:nucleus"/>
    <property type="evidence" value="ECO:0007669"/>
    <property type="project" value="UniProtKB-SubCell"/>
</dbReference>
<dbReference type="PANTHER" id="PTHR13539">
    <property type="entry name" value="CALMODULIN-LYSINE N-METHYLTRANSFERASE"/>
    <property type="match status" value="1"/>
</dbReference>
<evidence type="ECO:0000313" key="9">
    <source>
        <dbReference type="EMBL" id="CAB3994504.1"/>
    </source>
</evidence>
<evidence type="ECO:0000256" key="5">
    <source>
        <dbReference type="ARBA" id="ARBA00022490"/>
    </source>
</evidence>
<keyword evidence="7" id="KW-0808">Transferase</keyword>
<dbReference type="PANTHER" id="PTHR13539:SF3">
    <property type="entry name" value="CALMODULIN-LYSINE N-METHYLTRANSFERASE"/>
    <property type="match status" value="1"/>
</dbReference>
<keyword evidence="5" id="KW-0963">Cytoplasm</keyword>
<dbReference type="EMBL" id="CACRXK020002478">
    <property type="protein sequence ID" value="CAB3994504.1"/>
    <property type="molecule type" value="Genomic_DNA"/>
</dbReference>
<dbReference type="GO" id="GO:0032259">
    <property type="term" value="P:methylation"/>
    <property type="evidence" value="ECO:0007669"/>
    <property type="project" value="UniProtKB-KW"/>
</dbReference>